<dbReference type="EMBL" id="JANBPG010000225">
    <property type="protein sequence ID" value="KAJ1898594.1"/>
    <property type="molecule type" value="Genomic_DNA"/>
</dbReference>
<sequence length="367" mass="36358">MVKLSLFALASAAVIGSSSVNALDKRIVGGSTVSTSESFSFLTNIIVDNGSSTGVCTGALISSTIVLTSAACVADPISDQAVSAGRVLVGSGATSSVVGNGTVDATKAVAKGGYAQVSRITVHPGYNSIAFTDNIAVLELTQPLANATAAGIISKPVSTADTAYTAYGWGSTSADAGGSSTATAGPYAERLKQVNLAVGSKGACADVWAPYANLTNSLCLVPVKASSNVCNGDGVLAKTAGDGSVGLAGLLNIVAVKGDVPAEVCNNVGATDFFTTFGNYIGWLTQVTTLKENDFVSSAKFNYAAVSGADIQEEGDLDDEKSGAESASHAESSADASSKSSSSSASALVAASPLLALLVSGAASAFF</sequence>
<keyword evidence="2" id="KW-1185">Reference proteome</keyword>
<comment type="caution">
    <text evidence="1">The sequence shown here is derived from an EMBL/GenBank/DDBJ whole genome shotgun (WGS) entry which is preliminary data.</text>
</comment>
<dbReference type="Proteomes" id="UP001150581">
    <property type="component" value="Unassembled WGS sequence"/>
</dbReference>
<gene>
    <name evidence="1" type="ORF">LPJ66_002650</name>
</gene>
<organism evidence="1 2">
    <name type="scientific">Kickxella alabastrina</name>
    <dbReference type="NCBI Taxonomy" id="61397"/>
    <lineage>
        <taxon>Eukaryota</taxon>
        <taxon>Fungi</taxon>
        <taxon>Fungi incertae sedis</taxon>
        <taxon>Zoopagomycota</taxon>
        <taxon>Kickxellomycotina</taxon>
        <taxon>Kickxellomycetes</taxon>
        <taxon>Kickxellales</taxon>
        <taxon>Kickxellaceae</taxon>
        <taxon>Kickxella</taxon>
    </lineage>
</organism>
<reference evidence="1" key="1">
    <citation type="submission" date="2022-07" db="EMBL/GenBank/DDBJ databases">
        <title>Phylogenomic reconstructions and comparative analyses of Kickxellomycotina fungi.</title>
        <authorList>
            <person name="Reynolds N.K."/>
            <person name="Stajich J.E."/>
            <person name="Barry K."/>
            <person name="Grigoriev I.V."/>
            <person name="Crous P."/>
            <person name="Smith M.E."/>
        </authorList>
    </citation>
    <scope>NUCLEOTIDE SEQUENCE</scope>
    <source>
        <strain evidence="1">Benny 63K</strain>
    </source>
</reference>
<name>A0ACC1IPU9_9FUNG</name>
<protein>
    <submittedName>
        <fullName evidence="1">Uncharacterized protein</fullName>
    </submittedName>
</protein>
<accession>A0ACC1IPU9</accession>
<proteinExistence type="predicted"/>
<evidence type="ECO:0000313" key="2">
    <source>
        <dbReference type="Proteomes" id="UP001150581"/>
    </source>
</evidence>
<evidence type="ECO:0000313" key="1">
    <source>
        <dbReference type="EMBL" id="KAJ1898594.1"/>
    </source>
</evidence>